<feature type="domain" description="Cas12f1-like TNB" evidence="3">
    <location>
        <begin position="252"/>
        <end position="297"/>
    </location>
</feature>
<dbReference type="AlphaFoldDB" id="A0A9P6LYB1"/>
<evidence type="ECO:0000256" key="1">
    <source>
        <dbReference type="ARBA" id="ARBA00023125"/>
    </source>
</evidence>
<proteinExistence type="predicted"/>
<name>A0A9P6LYB1_MORAP</name>
<feature type="compositionally biased region" description="Basic and acidic residues" evidence="2">
    <location>
        <begin position="1"/>
        <end position="31"/>
    </location>
</feature>
<evidence type="ECO:0000259" key="3">
    <source>
        <dbReference type="Pfam" id="PF07282"/>
    </source>
</evidence>
<dbReference type="InterPro" id="IPR010095">
    <property type="entry name" value="Cas12f1-like_TNB"/>
</dbReference>
<protein>
    <recommendedName>
        <fullName evidence="3">Cas12f1-like TNB domain-containing protein</fullName>
    </recommendedName>
</protein>
<keyword evidence="1" id="KW-0238">DNA-binding</keyword>
<keyword evidence="5" id="KW-1185">Reference proteome</keyword>
<dbReference type="Pfam" id="PF07282">
    <property type="entry name" value="Cas12f1-like_TNB"/>
    <property type="match status" value="1"/>
</dbReference>
<gene>
    <name evidence="4" type="ORF">BGZ70_001091</name>
</gene>
<dbReference type="Proteomes" id="UP000738359">
    <property type="component" value="Unassembled WGS sequence"/>
</dbReference>
<dbReference type="GO" id="GO:0003677">
    <property type="term" value="F:DNA binding"/>
    <property type="evidence" value="ECO:0007669"/>
    <property type="project" value="UniProtKB-KW"/>
</dbReference>
<reference evidence="4" key="1">
    <citation type="journal article" date="2020" name="Fungal Divers.">
        <title>Resolving the Mortierellaceae phylogeny through synthesis of multi-gene phylogenetics and phylogenomics.</title>
        <authorList>
            <person name="Vandepol N."/>
            <person name="Liber J."/>
            <person name="Desiro A."/>
            <person name="Na H."/>
            <person name="Kennedy M."/>
            <person name="Barry K."/>
            <person name="Grigoriev I.V."/>
            <person name="Miller A.N."/>
            <person name="O'Donnell K."/>
            <person name="Stajich J.E."/>
            <person name="Bonito G."/>
        </authorList>
    </citation>
    <scope>NUCLEOTIDE SEQUENCE</scope>
    <source>
        <strain evidence="4">CK1249</strain>
    </source>
</reference>
<comment type="caution">
    <text evidence="4">The sequence shown here is derived from an EMBL/GenBank/DDBJ whole genome shotgun (WGS) entry which is preliminary data.</text>
</comment>
<sequence length="318" mass="36466">MSVDSFKEDMDGLRMRLEQEWRERKERKEAGTETEFGPRTRSKPRSRRYKVATGSVTTNGLVVRGTAFDTSQHPGMAFPCAATTLLPDPDSCEARNILVSKASLTEHTTGFMRRLEAKKAQPISIDEHPGVVHRSMKEVEDLIPARGIPGLQLVQQYAQWYCTHEHVVKSFYCSTWYKRLQWKHNKLVRSEYDKVFDTLVHSASADLATRKAHRDVLAIDQDSGFCTNLVIMIGNGVFGPTSRHRTLIRHLIKKVHEEHTSSRCPRGHHELIKYSRSVECRTCNICLHRDSAGAHNIAFIGREHVRGRPRPEKFRRIN</sequence>
<evidence type="ECO:0000313" key="4">
    <source>
        <dbReference type="EMBL" id="KAF9951204.1"/>
    </source>
</evidence>
<dbReference type="EMBL" id="JAAAHY010001225">
    <property type="protein sequence ID" value="KAF9951204.1"/>
    <property type="molecule type" value="Genomic_DNA"/>
</dbReference>
<evidence type="ECO:0000256" key="2">
    <source>
        <dbReference type="SAM" id="MobiDB-lite"/>
    </source>
</evidence>
<evidence type="ECO:0000313" key="5">
    <source>
        <dbReference type="Proteomes" id="UP000738359"/>
    </source>
</evidence>
<organism evidence="4 5">
    <name type="scientific">Mortierella alpina</name>
    <name type="common">Oleaginous fungus</name>
    <name type="synonym">Mortierella renispora</name>
    <dbReference type="NCBI Taxonomy" id="64518"/>
    <lineage>
        <taxon>Eukaryota</taxon>
        <taxon>Fungi</taxon>
        <taxon>Fungi incertae sedis</taxon>
        <taxon>Mucoromycota</taxon>
        <taxon>Mortierellomycotina</taxon>
        <taxon>Mortierellomycetes</taxon>
        <taxon>Mortierellales</taxon>
        <taxon>Mortierellaceae</taxon>
        <taxon>Mortierella</taxon>
    </lineage>
</organism>
<feature type="region of interest" description="Disordered" evidence="2">
    <location>
        <begin position="1"/>
        <end position="48"/>
    </location>
</feature>
<dbReference type="OrthoDB" id="2333153at2759"/>
<accession>A0A9P6LYB1</accession>